<evidence type="ECO:0000256" key="1">
    <source>
        <dbReference type="SAM" id="MobiDB-lite"/>
    </source>
</evidence>
<feature type="compositionally biased region" description="Basic and acidic residues" evidence="1">
    <location>
        <begin position="1"/>
        <end position="19"/>
    </location>
</feature>
<protein>
    <recommendedName>
        <fullName evidence="2">N-acetyltransferase domain-containing protein</fullName>
    </recommendedName>
</protein>
<evidence type="ECO:0000259" key="2">
    <source>
        <dbReference type="PROSITE" id="PS51186"/>
    </source>
</evidence>
<accession>A0A4Y4EVT0</accession>
<dbReference type="OrthoDB" id="6198075at2"/>
<reference evidence="3 4" key="1">
    <citation type="submission" date="2019-06" db="EMBL/GenBank/DDBJ databases">
        <title>Whole genome shotgun sequence of Halomonas halmophila NBRC 15537.</title>
        <authorList>
            <person name="Hosoyama A."/>
            <person name="Uohara A."/>
            <person name="Ohji S."/>
            <person name="Ichikawa N."/>
        </authorList>
    </citation>
    <scope>NUCLEOTIDE SEQUENCE [LARGE SCALE GENOMIC DNA]</scope>
    <source>
        <strain evidence="3 4">NBRC 15537</strain>
    </source>
</reference>
<keyword evidence="4" id="KW-1185">Reference proteome</keyword>
<dbReference type="RefSeq" id="WP_141317266.1">
    <property type="nucleotide sequence ID" value="NZ_BJOC01000004.1"/>
</dbReference>
<sequence>MRHADTAPHATQADRESTGRGRTPRIFYRLARGADGADQAEVFYHAVMQGAAAHYEREAREAWAAVLPRDASAWVARQALYTTLVACCEGRCVGFLELDVAAGRVESLYVWPSLARRGIGTNLLIHAERLMLEHGHGRIDIAASLVLADGLERRGWQRVREEWAERGGQQLQRRIMQKSLAAVET</sequence>
<dbReference type="AlphaFoldDB" id="A0A4Y4EVT0"/>
<dbReference type="SUPFAM" id="SSF55729">
    <property type="entry name" value="Acyl-CoA N-acyltransferases (Nat)"/>
    <property type="match status" value="1"/>
</dbReference>
<dbReference type="CDD" id="cd04301">
    <property type="entry name" value="NAT_SF"/>
    <property type="match status" value="1"/>
</dbReference>
<organism evidence="3 4">
    <name type="scientific">Halomonas halmophila</name>
    <dbReference type="NCBI Taxonomy" id="252"/>
    <lineage>
        <taxon>Bacteria</taxon>
        <taxon>Pseudomonadati</taxon>
        <taxon>Pseudomonadota</taxon>
        <taxon>Gammaproteobacteria</taxon>
        <taxon>Oceanospirillales</taxon>
        <taxon>Halomonadaceae</taxon>
        <taxon>Halomonas</taxon>
    </lineage>
</organism>
<dbReference type="EMBL" id="BJOC01000004">
    <property type="protein sequence ID" value="GED21243.1"/>
    <property type="molecule type" value="Genomic_DNA"/>
</dbReference>
<feature type="domain" description="N-acetyltransferase" evidence="2">
    <location>
        <begin position="42"/>
        <end position="181"/>
    </location>
</feature>
<evidence type="ECO:0000313" key="3">
    <source>
        <dbReference type="EMBL" id="GED21243.1"/>
    </source>
</evidence>
<dbReference type="InterPro" id="IPR000182">
    <property type="entry name" value="GNAT_dom"/>
</dbReference>
<dbReference type="InterPro" id="IPR016181">
    <property type="entry name" value="Acyl_CoA_acyltransferase"/>
</dbReference>
<dbReference type="Proteomes" id="UP000319812">
    <property type="component" value="Unassembled WGS sequence"/>
</dbReference>
<dbReference type="GO" id="GO:0016747">
    <property type="term" value="F:acyltransferase activity, transferring groups other than amino-acyl groups"/>
    <property type="evidence" value="ECO:0007669"/>
    <property type="project" value="InterPro"/>
</dbReference>
<dbReference type="Pfam" id="PF13673">
    <property type="entry name" value="Acetyltransf_10"/>
    <property type="match status" value="1"/>
</dbReference>
<proteinExistence type="predicted"/>
<feature type="region of interest" description="Disordered" evidence="1">
    <location>
        <begin position="1"/>
        <end position="20"/>
    </location>
</feature>
<gene>
    <name evidence="3" type="ORF">HHA01_02200</name>
</gene>
<dbReference type="Gene3D" id="3.40.630.30">
    <property type="match status" value="1"/>
</dbReference>
<comment type="caution">
    <text evidence="3">The sequence shown here is derived from an EMBL/GenBank/DDBJ whole genome shotgun (WGS) entry which is preliminary data.</text>
</comment>
<name>A0A4Y4EVT0_9GAMM</name>
<dbReference type="PROSITE" id="PS51186">
    <property type="entry name" value="GNAT"/>
    <property type="match status" value="1"/>
</dbReference>
<evidence type="ECO:0000313" key="4">
    <source>
        <dbReference type="Proteomes" id="UP000319812"/>
    </source>
</evidence>